<evidence type="ECO:0000313" key="2">
    <source>
        <dbReference type="Proteomes" id="UP001156672"/>
    </source>
</evidence>
<reference evidence="2" key="1">
    <citation type="journal article" date="2019" name="Int. J. Syst. Evol. Microbiol.">
        <title>The Global Catalogue of Microorganisms (GCM) 10K type strain sequencing project: providing services to taxonomists for standard genome sequencing and annotation.</title>
        <authorList>
            <consortium name="The Broad Institute Genomics Platform"/>
            <consortium name="The Broad Institute Genome Sequencing Center for Infectious Disease"/>
            <person name="Wu L."/>
            <person name="Ma J."/>
        </authorList>
    </citation>
    <scope>NUCLEOTIDE SEQUENCE [LARGE SCALE GENOMIC DNA]</scope>
    <source>
        <strain evidence="2">NBRC 3250</strain>
    </source>
</reference>
<keyword evidence="2" id="KW-1185">Reference proteome</keyword>
<name>A0ABQ5WY76_9PROT</name>
<comment type="caution">
    <text evidence="1">The sequence shown here is derived from an EMBL/GenBank/DDBJ whole genome shotgun (WGS) entry which is preliminary data.</text>
</comment>
<organism evidence="1 2">
    <name type="scientific">Gluconobacter albidus</name>
    <dbReference type="NCBI Taxonomy" id="318683"/>
    <lineage>
        <taxon>Bacteria</taxon>
        <taxon>Pseudomonadati</taxon>
        <taxon>Pseudomonadota</taxon>
        <taxon>Alphaproteobacteria</taxon>
        <taxon>Acetobacterales</taxon>
        <taxon>Acetobacteraceae</taxon>
        <taxon>Gluconobacter</taxon>
    </lineage>
</organism>
<protein>
    <submittedName>
        <fullName evidence="1">Uncharacterized protein</fullName>
    </submittedName>
</protein>
<gene>
    <name evidence="1" type="ORF">GCM10007866_00240</name>
</gene>
<evidence type="ECO:0000313" key="1">
    <source>
        <dbReference type="EMBL" id="GLQ67576.1"/>
    </source>
</evidence>
<accession>A0ABQ5WY76</accession>
<dbReference type="Proteomes" id="UP001156672">
    <property type="component" value="Unassembled WGS sequence"/>
</dbReference>
<sequence length="45" mass="5416">MVLRTLYLDIDPYGLHQCLVTYGCHLYVDPYELHSYLATYKFHHL</sequence>
<dbReference type="PROSITE" id="PS51257">
    <property type="entry name" value="PROKAR_LIPOPROTEIN"/>
    <property type="match status" value="1"/>
</dbReference>
<dbReference type="EMBL" id="BSNW01000002">
    <property type="protein sequence ID" value="GLQ67576.1"/>
    <property type="molecule type" value="Genomic_DNA"/>
</dbReference>
<proteinExistence type="predicted"/>